<dbReference type="InterPro" id="IPR013785">
    <property type="entry name" value="Aldolase_TIM"/>
</dbReference>
<protein>
    <recommendedName>
        <fullName evidence="1">Ethanolamine ammonia-lyase large subunit</fullName>
        <shortName evidence="1">EAL large subunit</shortName>
        <ecNumber evidence="1">4.3.1.7</ecNumber>
    </recommendedName>
</protein>
<dbReference type="AlphaFoldDB" id="A0A1Z4BX54"/>
<name>A0A1Z4BX54_9GAMM</name>
<feature type="binding site" evidence="1">
    <location>
        <begin position="160"/>
        <end position="162"/>
    </location>
    <ligand>
        <name>substrate</name>
    </ligand>
</feature>
<evidence type="ECO:0000313" key="3">
    <source>
        <dbReference type="Proteomes" id="UP000197019"/>
    </source>
</evidence>
<dbReference type="OrthoDB" id="9770909at2"/>
<reference evidence="2 3" key="1">
    <citation type="submission" date="2017-06" db="EMBL/GenBank/DDBJ databases">
        <title>Genome Sequencing of the methanotroph Methylovulum psychrotolerants str. HV10-M2 isolated from a high-altitude environment.</title>
        <authorList>
            <person name="Mateos-Rivera A."/>
        </authorList>
    </citation>
    <scope>NUCLEOTIDE SEQUENCE [LARGE SCALE GENOMIC DNA]</scope>
    <source>
        <strain evidence="2 3">HV10_M2</strain>
    </source>
</reference>
<dbReference type="PANTHER" id="PTHR39329">
    <property type="entry name" value="ETHANOLAMINE AMMONIA-LYASE HEAVY CHAIN"/>
    <property type="match status" value="1"/>
</dbReference>
<organism evidence="2 3">
    <name type="scientific">Methylovulum psychrotolerans</name>
    <dbReference type="NCBI Taxonomy" id="1704499"/>
    <lineage>
        <taxon>Bacteria</taxon>
        <taxon>Pseudomonadati</taxon>
        <taxon>Pseudomonadota</taxon>
        <taxon>Gammaproteobacteria</taxon>
        <taxon>Methylococcales</taxon>
        <taxon>Methylococcaceae</taxon>
        <taxon>Methylovulum</taxon>
    </lineage>
</organism>
<evidence type="ECO:0000313" key="2">
    <source>
        <dbReference type="EMBL" id="ASF45858.1"/>
    </source>
</evidence>
<feature type="binding site" evidence="1">
    <location>
        <position position="363"/>
    </location>
    <ligand>
        <name>substrate</name>
    </ligand>
</feature>
<feature type="binding site" evidence="1">
    <location>
        <position position="193"/>
    </location>
    <ligand>
        <name>substrate</name>
    </ligand>
</feature>
<dbReference type="GO" id="GO:0006520">
    <property type="term" value="P:amino acid metabolic process"/>
    <property type="evidence" value="ECO:0007669"/>
    <property type="project" value="InterPro"/>
</dbReference>
<dbReference type="HAMAP" id="MF_00861">
    <property type="entry name" value="EutB"/>
    <property type="match status" value="1"/>
</dbReference>
<keyword evidence="3" id="KW-1185">Reference proteome</keyword>
<comment type="similarity">
    <text evidence="1">Belongs to the EutB family.</text>
</comment>
<keyword evidence="1" id="KW-0170">Cobalt</keyword>
<feature type="binding site" evidence="1">
    <location>
        <position position="246"/>
    </location>
    <ligand>
        <name>adenosylcob(III)alamin</name>
        <dbReference type="ChEBI" id="CHEBI:18408"/>
    </ligand>
</feature>
<feature type="binding site" evidence="1">
    <location>
        <position position="194"/>
    </location>
    <ligand>
        <name>adenosylcob(III)alamin</name>
        <dbReference type="ChEBI" id="CHEBI:18408"/>
    </ligand>
</feature>
<sequence length="467" mass="50839">MRYKIQTANLSYDFKSLRNLMAKATPPRSGDYLAGVAAVNHLERVAAQWVLADVPLKQFLNEALVPYEQDEVTRLIIDSHNASAFAPVSHLTVGDFRNWLLSEQATTKALTALAPGLTPEMVAAVSKIMRIQDLILVAKKCRVVTRFRGTIGLAGRLSTRLQPNHPTDNAAGVAASLLDGLLYGCGDAVIGINPASDNLQATTRLLHLLNDVIERYQIPTQACVLAHVTTTLNAMAQGTPVDLVFQSIAGTEKANDSFGINLTLLDEAHQAALALQRGTVGTNCMYFETGQGSALSANAHLGLDQQTCEARAYAVARRFQPLLVNTVVGFIGPEYLYDGKQIIRAGLEDHFCGKLLGLPMGCDVCYTNHAEADQDDMDILLTQFAVAGGTFIMGVPGADDVMLNYQSTSFHDALYLRQVLDLRPAPEFEQWLQNQQIFTGDNRLPNHRDIPALFKPTLEKLGGYGSE</sequence>
<dbReference type="EMBL" id="CP022129">
    <property type="protein sequence ID" value="ASF45858.1"/>
    <property type="molecule type" value="Genomic_DNA"/>
</dbReference>
<proteinExistence type="inferred from homology"/>
<feature type="binding site" evidence="1">
    <location>
        <position position="288"/>
    </location>
    <ligand>
        <name>substrate</name>
    </ligand>
</feature>
<dbReference type="Proteomes" id="UP000197019">
    <property type="component" value="Chromosome"/>
</dbReference>
<comment type="function">
    <text evidence="1">Catalyzes the deamination of various vicinal amino-alcohols to oxo compounds. Allows this organism to utilize ethanolamine as the sole source of nitrogen and carbon in the presence of vitamin B12.</text>
</comment>
<dbReference type="RefSeq" id="WP_088618733.1">
    <property type="nucleotide sequence ID" value="NZ_CP022129.1"/>
</dbReference>
<comment type="subunit">
    <text evidence="1">The basic unit is a heterodimer which dimerizes to form tetramers. The heterotetramers trimerize; 6 large subunits form a core ring with 6 small subunits projecting outwards.</text>
</comment>
<dbReference type="Gene3D" id="1.10.220.70">
    <property type="entry name" value="lyase"/>
    <property type="match status" value="1"/>
</dbReference>
<dbReference type="PIRSF" id="PIRSF018788">
    <property type="entry name" value="EutB"/>
    <property type="match status" value="1"/>
</dbReference>
<dbReference type="GO" id="GO:0031419">
    <property type="term" value="F:cobalamin binding"/>
    <property type="evidence" value="ECO:0007669"/>
    <property type="project" value="UniProtKB-UniRule"/>
</dbReference>
<dbReference type="InterPro" id="IPR044939">
    <property type="entry name" value="EutB_dom_2_sf"/>
</dbReference>
<dbReference type="InterPro" id="IPR010628">
    <property type="entry name" value="EutB"/>
</dbReference>
<comment type="catalytic activity">
    <reaction evidence="1">
        <text>ethanolamine = acetaldehyde + NH4(+)</text>
        <dbReference type="Rhea" id="RHEA:15313"/>
        <dbReference type="ChEBI" id="CHEBI:15343"/>
        <dbReference type="ChEBI" id="CHEBI:28938"/>
        <dbReference type="ChEBI" id="CHEBI:57603"/>
        <dbReference type="EC" id="4.3.1.7"/>
    </reaction>
</comment>
<keyword evidence="1" id="KW-1283">Bacterial microcompartment</keyword>
<accession>A0A1Z4BX54</accession>
<comment type="cofactor">
    <cofactor evidence="1">
        <name>adenosylcob(III)alamin</name>
        <dbReference type="ChEBI" id="CHEBI:18408"/>
    </cofactor>
    <text evidence="1">Binds between the large and small subunits.</text>
</comment>
<dbReference type="NCBIfam" id="NF011649">
    <property type="entry name" value="PRK15067.1"/>
    <property type="match status" value="1"/>
</dbReference>
<dbReference type="InterPro" id="IPR044941">
    <property type="entry name" value="EutB_N_sf"/>
</dbReference>
<dbReference type="GO" id="GO:0009350">
    <property type="term" value="C:ethanolamine ammonia-lyase complex"/>
    <property type="evidence" value="ECO:0007669"/>
    <property type="project" value="UniProtKB-UniRule"/>
</dbReference>
<keyword evidence="1 2" id="KW-0456">Lyase</keyword>
<dbReference type="UniPathway" id="UPA00560"/>
<dbReference type="KEGG" id="mpsy:CEK71_07080"/>
<dbReference type="Pfam" id="PF06751">
    <property type="entry name" value="EutB"/>
    <property type="match status" value="1"/>
</dbReference>
<keyword evidence="1" id="KW-0846">Cobalamin</keyword>
<feature type="binding site" evidence="1">
    <location>
        <position position="296"/>
    </location>
    <ligand>
        <name>adenosylcob(III)alamin</name>
        <dbReference type="ChEBI" id="CHEBI:18408"/>
    </ligand>
</feature>
<gene>
    <name evidence="1" type="primary">eutB</name>
    <name evidence="2" type="ORF">CEK71_07080</name>
</gene>
<dbReference type="GO" id="GO:0008851">
    <property type="term" value="F:ethanolamine ammonia-lyase activity"/>
    <property type="evidence" value="ECO:0007669"/>
    <property type="project" value="UniProtKB-UniRule"/>
</dbReference>
<dbReference type="PANTHER" id="PTHR39329:SF1">
    <property type="entry name" value="ETHANOLAMINE AMMONIA-LYASE LARGE SUBUNIT"/>
    <property type="match status" value="1"/>
</dbReference>
<dbReference type="GO" id="GO:0005829">
    <property type="term" value="C:cytosol"/>
    <property type="evidence" value="ECO:0007669"/>
    <property type="project" value="TreeGrafter"/>
</dbReference>
<dbReference type="EC" id="4.3.1.7" evidence="1"/>
<dbReference type="Gene3D" id="2.30.170.30">
    <property type="entry name" value="ethanolamine ammonia-lyase heavy chain domain like"/>
    <property type="match status" value="1"/>
</dbReference>
<dbReference type="Gene3D" id="3.20.20.70">
    <property type="entry name" value="Aldolase class I"/>
    <property type="match status" value="1"/>
</dbReference>
<feature type="binding site" evidence="1">
    <location>
        <position position="402"/>
    </location>
    <ligand>
        <name>adenosylcob(III)alamin</name>
        <dbReference type="ChEBI" id="CHEBI:18408"/>
    </ligand>
</feature>
<comment type="pathway">
    <text evidence="1">Amine and polyamine degradation; ethanolamine degradation.</text>
</comment>
<evidence type="ECO:0000256" key="1">
    <source>
        <dbReference type="HAMAP-Rule" id="MF_00861"/>
    </source>
</evidence>
<dbReference type="GO" id="GO:0046336">
    <property type="term" value="P:ethanolamine catabolic process"/>
    <property type="evidence" value="ECO:0007669"/>
    <property type="project" value="UniProtKB-UniRule"/>
</dbReference>
<dbReference type="GO" id="GO:0031471">
    <property type="term" value="C:ethanolamine degradation polyhedral organelle"/>
    <property type="evidence" value="ECO:0007669"/>
    <property type="project" value="UniProtKB-UniRule"/>
</dbReference>
<comment type="subcellular location">
    <subcellularLocation>
        <location evidence="1">Bacterial microcompartment</location>
    </subcellularLocation>
</comment>